<dbReference type="RefSeq" id="WP_231006723.1">
    <property type="nucleotide sequence ID" value="NZ_JAJNEC010000005.1"/>
</dbReference>
<dbReference type="InterPro" id="IPR009100">
    <property type="entry name" value="AcylCoA_DH/oxidase_NM_dom_sf"/>
</dbReference>
<evidence type="ECO:0000313" key="4">
    <source>
        <dbReference type="Proteomes" id="UP001199816"/>
    </source>
</evidence>
<dbReference type="Pfam" id="PF08028">
    <property type="entry name" value="Acyl-CoA_dh_2"/>
    <property type="match status" value="1"/>
</dbReference>
<dbReference type="Gene3D" id="1.10.540.10">
    <property type="entry name" value="Acyl-CoA dehydrogenase/oxidase, N-terminal domain"/>
    <property type="match status" value="1"/>
</dbReference>
<dbReference type="InterPro" id="IPR013107">
    <property type="entry name" value="Acyl-CoA_DH_C"/>
</dbReference>
<name>A0ABS8PU57_9BACT</name>
<sequence length="359" mass="40254">MMDEQTAGQLAHFIQEADRQALLTPEQLDIIYREKWFRLFVPRSQNGLELSLPEGLRIEETLAKIDGSLGWTVTLCSGATQFTGYLPPSLTDTIFKDPAVCFGGSGALTGVAKETSDGYIINGSWKYATGAPYCTHFTANCTIEKDGQPLTDEIGAPVYRSFLFTREEVSVQKDWDTMGLRATASERFSVTDVWVPRERSFTIHPSAATLPGIVYQYPFLQFAEATLAVNSLGMALHFLEAVEKWMQPKLLQEGRLAASVNQVRQKWEQSGHYLQTLRSRFYTVVDDSWEHLSKQGTVPEELLAKVSRQSRLLALFSRKMVATLYPYCGVNATQNGTELNQVFRDMFTASQHLLLNAPV</sequence>
<dbReference type="SUPFAM" id="SSF56645">
    <property type="entry name" value="Acyl-CoA dehydrogenase NM domain-like"/>
    <property type="match status" value="1"/>
</dbReference>
<reference evidence="3 4" key="1">
    <citation type="submission" date="2021-11" db="EMBL/GenBank/DDBJ databases">
        <title>Genomic of Niabella pedocola.</title>
        <authorList>
            <person name="Wu T."/>
        </authorList>
    </citation>
    <scope>NUCLEOTIDE SEQUENCE [LARGE SCALE GENOMIC DNA]</scope>
    <source>
        <strain evidence="3 4">JCM 31011</strain>
    </source>
</reference>
<feature type="domain" description="Acyl-CoA dehydrogenase C-terminal" evidence="2">
    <location>
        <begin position="226"/>
        <end position="356"/>
    </location>
</feature>
<organism evidence="3 4">
    <name type="scientific">Niabella pedocola</name>
    <dbReference type="NCBI Taxonomy" id="1752077"/>
    <lineage>
        <taxon>Bacteria</taxon>
        <taxon>Pseudomonadati</taxon>
        <taxon>Bacteroidota</taxon>
        <taxon>Chitinophagia</taxon>
        <taxon>Chitinophagales</taxon>
        <taxon>Chitinophagaceae</taxon>
        <taxon>Niabella</taxon>
    </lineage>
</organism>
<dbReference type="PIRSF" id="PIRSF016578">
    <property type="entry name" value="HsaA"/>
    <property type="match status" value="1"/>
</dbReference>
<dbReference type="Gene3D" id="2.40.110.10">
    <property type="entry name" value="Butyryl-CoA Dehydrogenase, subunit A, domain 2"/>
    <property type="match status" value="1"/>
</dbReference>
<evidence type="ECO:0000259" key="2">
    <source>
        <dbReference type="Pfam" id="PF08028"/>
    </source>
</evidence>
<evidence type="ECO:0000256" key="1">
    <source>
        <dbReference type="ARBA" id="ARBA00023002"/>
    </source>
</evidence>
<dbReference type="Gene3D" id="1.20.140.10">
    <property type="entry name" value="Butyryl-CoA Dehydrogenase, subunit A, domain 3"/>
    <property type="match status" value="1"/>
</dbReference>
<gene>
    <name evidence="3" type="ORF">LQ567_17615</name>
</gene>
<dbReference type="InterPro" id="IPR046373">
    <property type="entry name" value="Acyl-CoA_Oxase/DH_mid-dom_sf"/>
</dbReference>
<accession>A0ABS8PU57</accession>
<dbReference type="EMBL" id="JAJNEC010000005">
    <property type="protein sequence ID" value="MCD2424603.1"/>
    <property type="molecule type" value="Genomic_DNA"/>
</dbReference>
<protein>
    <submittedName>
        <fullName evidence="3">Acyl-CoA dehydrogenase</fullName>
    </submittedName>
</protein>
<evidence type="ECO:0000313" key="3">
    <source>
        <dbReference type="EMBL" id="MCD2424603.1"/>
    </source>
</evidence>
<proteinExistence type="predicted"/>
<keyword evidence="1" id="KW-0560">Oxidoreductase</keyword>
<comment type="caution">
    <text evidence="3">The sequence shown here is derived from an EMBL/GenBank/DDBJ whole genome shotgun (WGS) entry which is preliminary data.</text>
</comment>
<keyword evidence="4" id="KW-1185">Reference proteome</keyword>
<dbReference type="Proteomes" id="UP001199816">
    <property type="component" value="Unassembled WGS sequence"/>
</dbReference>
<dbReference type="InterPro" id="IPR037069">
    <property type="entry name" value="AcylCoA_DH/ox_N_sf"/>
</dbReference>